<dbReference type="Proteomes" id="UP000631694">
    <property type="component" value="Unassembled WGS sequence"/>
</dbReference>
<comment type="caution">
    <text evidence="2">The sequence shown here is derived from an EMBL/GenBank/DDBJ whole genome shotgun (WGS) entry which is preliminary data.</text>
</comment>
<sequence>MVEDRRPYAGDIDVADLWAQLQAGTGAVLVDVRTRAEWAFVGVPDLGSVGPAPVLAEWQRYPAMDRAPEFVAEVGAELDRRGAAPGSGTPVYFLCRSGARSAAAAAAMTAAGYGPCFNVTDGFEGPVGPDGHRGTVGGWKAAGLPWKQS</sequence>
<accession>A0A931MYR8</accession>
<dbReference type="Pfam" id="PF00581">
    <property type="entry name" value="Rhodanese"/>
    <property type="match status" value="1"/>
</dbReference>
<dbReference type="RefSeq" id="WP_197311818.1">
    <property type="nucleotide sequence ID" value="NZ_JADZLT010000051.1"/>
</dbReference>
<name>A0A931MYR8_9HYPH</name>
<dbReference type="Gene3D" id="3.40.250.10">
    <property type="entry name" value="Rhodanese-like domain"/>
    <property type="match status" value="1"/>
</dbReference>
<dbReference type="InterPro" id="IPR036873">
    <property type="entry name" value="Rhodanese-like_dom_sf"/>
</dbReference>
<dbReference type="InterPro" id="IPR001763">
    <property type="entry name" value="Rhodanese-like_dom"/>
</dbReference>
<evidence type="ECO:0000313" key="2">
    <source>
        <dbReference type="EMBL" id="MBH0238732.1"/>
    </source>
</evidence>
<dbReference type="PROSITE" id="PS50206">
    <property type="entry name" value="RHODANESE_3"/>
    <property type="match status" value="1"/>
</dbReference>
<reference evidence="2" key="1">
    <citation type="submission" date="2020-12" db="EMBL/GenBank/DDBJ databases">
        <title>Methylobrevis albus sp. nov., isolated from fresh water lack sediment.</title>
        <authorList>
            <person name="Zou Q."/>
        </authorList>
    </citation>
    <scope>NUCLEOTIDE SEQUENCE</scope>
    <source>
        <strain evidence="2">L22</strain>
    </source>
</reference>
<dbReference type="AlphaFoldDB" id="A0A931MYR8"/>
<proteinExistence type="predicted"/>
<feature type="domain" description="Rhodanese" evidence="1">
    <location>
        <begin position="23"/>
        <end position="148"/>
    </location>
</feature>
<protein>
    <submittedName>
        <fullName evidence="2">Rhodanese-like domain-containing protein</fullName>
    </submittedName>
</protein>
<dbReference type="SUPFAM" id="SSF52821">
    <property type="entry name" value="Rhodanese/Cell cycle control phosphatase"/>
    <property type="match status" value="1"/>
</dbReference>
<evidence type="ECO:0000313" key="3">
    <source>
        <dbReference type="Proteomes" id="UP000631694"/>
    </source>
</evidence>
<evidence type="ECO:0000259" key="1">
    <source>
        <dbReference type="PROSITE" id="PS50206"/>
    </source>
</evidence>
<keyword evidence="3" id="KW-1185">Reference proteome</keyword>
<gene>
    <name evidence="2" type="ORF">I5731_12925</name>
</gene>
<dbReference type="EMBL" id="JADZLT010000051">
    <property type="protein sequence ID" value="MBH0238732.1"/>
    <property type="molecule type" value="Genomic_DNA"/>
</dbReference>
<organism evidence="2 3">
    <name type="scientific">Methylobrevis albus</name>
    <dbReference type="NCBI Taxonomy" id="2793297"/>
    <lineage>
        <taxon>Bacteria</taxon>
        <taxon>Pseudomonadati</taxon>
        <taxon>Pseudomonadota</taxon>
        <taxon>Alphaproteobacteria</taxon>
        <taxon>Hyphomicrobiales</taxon>
        <taxon>Pleomorphomonadaceae</taxon>
        <taxon>Methylobrevis</taxon>
    </lineage>
</organism>
<dbReference type="SMART" id="SM00450">
    <property type="entry name" value="RHOD"/>
    <property type="match status" value="1"/>
</dbReference>